<accession>A0A151UDX0</accession>
<reference evidence="3" key="1">
    <citation type="journal article" date="2012" name="Nat. Biotechnol.">
        <title>Draft genome sequence of pigeonpea (Cajanus cajan), an orphan legume crop of resource-poor farmers.</title>
        <authorList>
            <person name="Varshney R.K."/>
            <person name="Chen W."/>
            <person name="Li Y."/>
            <person name="Bharti A.K."/>
            <person name="Saxena R.K."/>
            <person name="Schlueter J.A."/>
            <person name="Donoghue M.T."/>
            <person name="Azam S."/>
            <person name="Fan G."/>
            <person name="Whaley A.M."/>
            <person name="Farmer A.D."/>
            <person name="Sheridan J."/>
            <person name="Iwata A."/>
            <person name="Tuteja R."/>
            <person name="Penmetsa R.V."/>
            <person name="Wu W."/>
            <person name="Upadhyaya H.D."/>
            <person name="Yang S.P."/>
            <person name="Shah T."/>
            <person name="Saxena K.B."/>
            <person name="Michael T."/>
            <person name="McCombie W.R."/>
            <person name="Yang B."/>
            <person name="Zhang G."/>
            <person name="Yang H."/>
            <person name="Wang J."/>
            <person name="Spillane C."/>
            <person name="Cook D.R."/>
            <person name="May G.D."/>
            <person name="Xu X."/>
            <person name="Jackson S.A."/>
        </authorList>
    </citation>
    <scope>NUCLEOTIDE SEQUENCE [LARGE SCALE GENOMIC DNA]</scope>
</reference>
<name>A0A151UDX0_CAJCA</name>
<evidence type="ECO:0000259" key="2">
    <source>
        <dbReference type="Pfam" id="PF03732"/>
    </source>
</evidence>
<dbReference type="Pfam" id="PF03732">
    <property type="entry name" value="Retrotrans_gag"/>
    <property type="match status" value="1"/>
</dbReference>
<dbReference type="InterPro" id="IPR005162">
    <property type="entry name" value="Retrotrans_gag_dom"/>
</dbReference>
<keyword evidence="4" id="KW-1185">Reference proteome</keyword>
<evidence type="ECO:0000256" key="1">
    <source>
        <dbReference type="SAM" id="MobiDB-lite"/>
    </source>
</evidence>
<feature type="domain" description="Retrotransposon gag" evidence="2">
    <location>
        <begin position="46"/>
        <end position="137"/>
    </location>
</feature>
<dbReference type="Gene3D" id="2.40.70.10">
    <property type="entry name" value="Acid Proteases"/>
    <property type="match status" value="1"/>
</dbReference>
<feature type="region of interest" description="Disordered" evidence="1">
    <location>
        <begin position="175"/>
        <end position="214"/>
    </location>
</feature>
<proteinExistence type="predicted"/>
<dbReference type="Proteomes" id="UP000075243">
    <property type="component" value="Unassembled WGS sequence"/>
</dbReference>
<evidence type="ECO:0000313" key="3">
    <source>
        <dbReference type="EMBL" id="KYP77428.1"/>
    </source>
</evidence>
<dbReference type="AlphaFoldDB" id="A0A151UDX0"/>
<dbReference type="PANTHER" id="PTHR33223:SF10">
    <property type="entry name" value="AMINOTRANSFERASE-LIKE PLANT MOBILE DOMAIN-CONTAINING PROTEIN"/>
    <property type="match status" value="1"/>
</dbReference>
<dbReference type="CDD" id="cd00303">
    <property type="entry name" value="retropepsin_like"/>
    <property type="match status" value="1"/>
</dbReference>
<gene>
    <name evidence="3" type="ORF">KK1_049662</name>
</gene>
<evidence type="ECO:0000313" key="4">
    <source>
        <dbReference type="Proteomes" id="UP000075243"/>
    </source>
</evidence>
<protein>
    <recommendedName>
        <fullName evidence="2">Retrotransposon gag domain-containing protein</fullName>
    </recommendedName>
</protein>
<dbReference type="EMBL" id="AGCT01021871">
    <property type="protein sequence ID" value="KYP77428.1"/>
    <property type="molecule type" value="Genomic_DNA"/>
</dbReference>
<feature type="compositionally biased region" description="Basic and acidic residues" evidence="1">
    <location>
        <begin position="175"/>
        <end position="206"/>
    </location>
</feature>
<feature type="compositionally biased region" description="Basic and acidic residues" evidence="1">
    <location>
        <begin position="287"/>
        <end position="323"/>
    </location>
</feature>
<feature type="region of interest" description="Disordered" evidence="1">
    <location>
        <begin position="286"/>
        <end position="328"/>
    </location>
</feature>
<comment type="caution">
    <text evidence="3">The sequence shown here is derived from an EMBL/GenBank/DDBJ whole genome shotgun (WGS) entry which is preliminary data.</text>
</comment>
<dbReference type="PANTHER" id="PTHR33223">
    <property type="entry name" value="CCHC-TYPE DOMAIN-CONTAINING PROTEIN"/>
    <property type="match status" value="1"/>
</dbReference>
<organism evidence="3 4">
    <name type="scientific">Cajanus cajan</name>
    <name type="common">Pigeon pea</name>
    <name type="synonym">Cajanus indicus</name>
    <dbReference type="NCBI Taxonomy" id="3821"/>
    <lineage>
        <taxon>Eukaryota</taxon>
        <taxon>Viridiplantae</taxon>
        <taxon>Streptophyta</taxon>
        <taxon>Embryophyta</taxon>
        <taxon>Tracheophyta</taxon>
        <taxon>Spermatophyta</taxon>
        <taxon>Magnoliopsida</taxon>
        <taxon>eudicotyledons</taxon>
        <taxon>Gunneridae</taxon>
        <taxon>Pentapetalae</taxon>
        <taxon>rosids</taxon>
        <taxon>fabids</taxon>
        <taxon>Fabales</taxon>
        <taxon>Fabaceae</taxon>
        <taxon>Papilionoideae</taxon>
        <taxon>50 kb inversion clade</taxon>
        <taxon>NPAAA clade</taxon>
        <taxon>indigoferoid/millettioid clade</taxon>
        <taxon>Phaseoleae</taxon>
        <taxon>Cajanus</taxon>
    </lineage>
</organism>
<dbReference type="InterPro" id="IPR021109">
    <property type="entry name" value="Peptidase_aspartic_dom_sf"/>
</dbReference>
<sequence>MGARLPDNWKNLALEKYDGTSDLEEHLDAFVTQVGLYTDDDAVMCKVFPTSLKGSALNWFTRLPPGSIDSFTTLSSRFAIQFATSRPHQLTSIALVNIRQEKKEPLRTFMERFGKMTLFIRDLDLAVAMHHLTTALRPGPFVNSLCKKPPRDLDDPRQRATKYMQMEELAEFRSQNRPDLFLAKKESDKELPRPRPRDTTDREKNNRGPRYMKYTPLNTSRAKVLEQALATEVLVVPRRAMTPPHADTSKACQFHRNRGHTTEKCSALRDRIEDLVKAGHLQNFVRGDNRRNNYRTGREEGRKENRDREPHRNRSREHSRSQERSTAIRMPPITFTDQDFQGVDPVQDDPMVISVEINNCIVRKTLVDQGSSADILYWKTFEQLGIPEQELTPYDEPLVGFSGERVDTRGTIDLYTYFGDDQQRRRIKVRYVEVSANTSYDILLGRPSLNRLRAIVSTPHLAMKFSSEEGKIITLHADQKTARKCYLASLKVQPTPKTTRCRDVNVIGDIGQYKMEGLELDPIIEDEHRVEPTETTIPFQLGKMEDQVTNLSSQLTDDDAEDIKRVLLRYSDLFAWTAADMPGIDPSFHCHQLSICRDAKPIA</sequence>
<dbReference type="Gramene" id="C.cajan_47465.t">
    <property type="protein sequence ID" value="C.cajan_47465.t"/>
    <property type="gene ID" value="C.cajan_47465"/>
</dbReference>
<dbReference type="OMA" id="MCIDREI"/>